<dbReference type="GeneID" id="103715640"/>
<proteinExistence type="predicted"/>
<dbReference type="OrthoDB" id="8062037at2759"/>
<gene>
    <name evidence="10 11 12 13" type="primary">LOC103715640</name>
</gene>
<evidence type="ECO:0000256" key="7">
    <source>
        <dbReference type="ARBA" id="ARBA00022833"/>
    </source>
</evidence>
<comment type="catalytic activity">
    <reaction evidence="1">
        <text>S-ubiquitinyl-[E2 ubiquitin-conjugating enzyme]-L-cysteine + [acceptor protein]-L-lysine = [E2 ubiquitin-conjugating enzyme]-L-cysteine + N(6)-ubiquitinyl-[acceptor protein]-L-lysine.</text>
        <dbReference type="EC" id="2.3.2.27"/>
    </reaction>
</comment>
<evidence type="ECO:0000313" key="10">
    <source>
        <dbReference type="RefSeq" id="XP_038985666.1"/>
    </source>
</evidence>
<dbReference type="GO" id="GO:0008270">
    <property type="term" value="F:zinc ion binding"/>
    <property type="evidence" value="ECO:0007669"/>
    <property type="project" value="UniProtKB-KW"/>
</dbReference>
<reference evidence="9" key="1">
    <citation type="journal article" date="2019" name="Nat. Commun.">
        <title>Genome-wide association mapping of date palm fruit traits.</title>
        <authorList>
            <person name="Hazzouri K.M."/>
            <person name="Gros-Balthazard M."/>
            <person name="Flowers J.M."/>
            <person name="Copetti D."/>
            <person name="Lemansour A."/>
            <person name="Lebrun M."/>
            <person name="Masmoudi K."/>
            <person name="Ferrand S."/>
            <person name="Dhar M.I."/>
            <person name="Fresquez Z.A."/>
            <person name="Rosas U."/>
            <person name="Zhang J."/>
            <person name="Talag J."/>
            <person name="Lee S."/>
            <person name="Kudrna D."/>
            <person name="Powell R.F."/>
            <person name="Leitch I.J."/>
            <person name="Krueger R.R."/>
            <person name="Wing R.A."/>
            <person name="Amiri K.M.A."/>
            <person name="Purugganan M.D."/>
        </authorList>
    </citation>
    <scope>NUCLEOTIDE SEQUENCE [LARGE SCALE GENOMIC DNA]</scope>
    <source>
        <strain evidence="9">cv. Khalas</strain>
    </source>
</reference>
<feature type="compositionally biased region" description="Basic and acidic residues" evidence="8">
    <location>
        <begin position="261"/>
        <end position="270"/>
    </location>
</feature>
<evidence type="ECO:0000313" key="12">
    <source>
        <dbReference type="RefSeq" id="XP_038985669.1"/>
    </source>
</evidence>
<keyword evidence="4" id="KW-0479">Metal-binding</keyword>
<feature type="region of interest" description="Disordered" evidence="8">
    <location>
        <begin position="68"/>
        <end position="89"/>
    </location>
</feature>
<protein>
    <recommendedName>
        <fullName evidence="2">RING-type E3 ubiquitin transferase</fullName>
        <ecNumber evidence="2">2.3.2.27</ecNumber>
    </recommendedName>
</protein>
<dbReference type="AlphaFoldDB" id="A0A8B9AH74"/>
<keyword evidence="6" id="KW-0833">Ubl conjugation pathway</keyword>
<dbReference type="PANTHER" id="PTHR22937:SF136">
    <property type="entry name" value="RING-TYPE E3 UBIQUITIN TRANSFERASE"/>
    <property type="match status" value="1"/>
</dbReference>
<evidence type="ECO:0000313" key="9">
    <source>
        <dbReference type="Proteomes" id="UP000228380"/>
    </source>
</evidence>
<dbReference type="RefSeq" id="XP_038985667.1">
    <property type="nucleotide sequence ID" value="XM_039129739.1"/>
</dbReference>
<dbReference type="InterPro" id="IPR045191">
    <property type="entry name" value="MBR1/2-like"/>
</dbReference>
<feature type="region of interest" description="Disordered" evidence="8">
    <location>
        <begin position="136"/>
        <end position="160"/>
    </location>
</feature>
<feature type="compositionally biased region" description="Polar residues" evidence="8">
    <location>
        <begin position="296"/>
        <end position="331"/>
    </location>
</feature>
<evidence type="ECO:0000256" key="8">
    <source>
        <dbReference type="SAM" id="MobiDB-lite"/>
    </source>
</evidence>
<evidence type="ECO:0000256" key="1">
    <source>
        <dbReference type="ARBA" id="ARBA00000900"/>
    </source>
</evidence>
<dbReference type="RefSeq" id="XP_038985670.1">
    <property type="nucleotide sequence ID" value="XM_039129742.1"/>
</dbReference>
<keyword evidence="9" id="KW-1185">Reference proteome</keyword>
<dbReference type="GO" id="GO:0061630">
    <property type="term" value="F:ubiquitin protein ligase activity"/>
    <property type="evidence" value="ECO:0007669"/>
    <property type="project" value="UniProtKB-EC"/>
</dbReference>
<dbReference type="EC" id="2.3.2.27" evidence="2"/>
<sequence>MDETMGKKVAEGHDFSSRGSSIVFRDQNHDARSIQYCNRLGCSTRLNSIKGTQIGNIEKAKYVKASFHSTSSKTTTGDSSKSISSCSGYRKNFQDRQKQTLQREKAIAETGNRQGKIEDSECNDTQGFLEDFDVRSKDTEDSEFSESNPTSAGIQTALPDSKDLGFPILEGSSMNTTESSGSCTIASSSKPCKQIKRQLGSGDRVVSSRSFFRHSAYASRNSADAARPASQVLGTGVHKCGLKTVGVSDVLPSGCSSSDFNCDRRTDAVRKRPSGRESSAAKGKGESGPSTGRYLGSTQTGISDSGRSLPQQLKPQQNFIRTGNRPSSRDSGVSVRTHRASTGDARRRLSEQGVSDILPVHEPIMIPHLQQNRVSIQETVPESSSRSFSVELPNVLVSSSEHPGSGSRANRNRMVSRPEGSGTHISSSTLGDRDGYRHFNMDRIAEVLLALERIDQDEELTYEQVLVLETNLFLGGLSFHDQHRDMRMDIDNMSYEELLALEEKMGTVSTALSEEQLSKCLKRSIYRPASEVLGIMDSGDDTECSICQLHILMKAGETILQISNFSPFYMPDVHRCKVMKAILSILIDTASVLVHSGSVLAFGGFSLTTGCSLNFAAIGAT</sequence>
<evidence type="ECO:0000256" key="6">
    <source>
        <dbReference type="ARBA" id="ARBA00022786"/>
    </source>
</evidence>
<dbReference type="RefSeq" id="XP_038985666.1">
    <property type="nucleotide sequence ID" value="XM_039129738.1"/>
</dbReference>
<name>A0A8B9AH74_PHODC</name>
<evidence type="ECO:0000313" key="13">
    <source>
        <dbReference type="RefSeq" id="XP_038985670.1"/>
    </source>
</evidence>
<evidence type="ECO:0000256" key="3">
    <source>
        <dbReference type="ARBA" id="ARBA00022679"/>
    </source>
</evidence>
<organism evidence="9 13">
    <name type="scientific">Phoenix dactylifera</name>
    <name type="common">Date palm</name>
    <dbReference type="NCBI Taxonomy" id="42345"/>
    <lineage>
        <taxon>Eukaryota</taxon>
        <taxon>Viridiplantae</taxon>
        <taxon>Streptophyta</taxon>
        <taxon>Embryophyta</taxon>
        <taxon>Tracheophyta</taxon>
        <taxon>Spermatophyta</taxon>
        <taxon>Magnoliopsida</taxon>
        <taxon>Liliopsida</taxon>
        <taxon>Arecaceae</taxon>
        <taxon>Coryphoideae</taxon>
        <taxon>Phoeniceae</taxon>
        <taxon>Phoenix</taxon>
    </lineage>
</organism>
<evidence type="ECO:0000256" key="4">
    <source>
        <dbReference type="ARBA" id="ARBA00022723"/>
    </source>
</evidence>
<keyword evidence="3" id="KW-0808">Transferase</keyword>
<reference evidence="10 11" key="2">
    <citation type="submission" date="2025-04" db="UniProtKB">
        <authorList>
            <consortium name="RefSeq"/>
        </authorList>
    </citation>
    <scope>IDENTIFICATION</scope>
    <source>
        <tissue evidence="10 11">Young leaves</tissue>
    </source>
</reference>
<evidence type="ECO:0000256" key="5">
    <source>
        <dbReference type="ARBA" id="ARBA00022771"/>
    </source>
</evidence>
<feature type="compositionally biased region" description="Polar residues" evidence="8">
    <location>
        <begin position="145"/>
        <end position="154"/>
    </location>
</feature>
<dbReference type="Proteomes" id="UP000228380">
    <property type="component" value="Chromosome 9"/>
</dbReference>
<evidence type="ECO:0000256" key="2">
    <source>
        <dbReference type="ARBA" id="ARBA00012483"/>
    </source>
</evidence>
<dbReference type="PANTHER" id="PTHR22937">
    <property type="entry name" value="E3 UBIQUITIN-PROTEIN LIGASE RNF165"/>
    <property type="match status" value="1"/>
</dbReference>
<dbReference type="RefSeq" id="XP_038985669.1">
    <property type="nucleotide sequence ID" value="XM_039129741.1"/>
</dbReference>
<feature type="region of interest" description="Disordered" evidence="8">
    <location>
        <begin position="261"/>
        <end position="350"/>
    </location>
</feature>
<accession>A0A8B9AH74</accession>
<keyword evidence="5" id="KW-0863">Zinc-finger</keyword>
<feature type="region of interest" description="Disordered" evidence="8">
    <location>
        <begin position="397"/>
        <end position="432"/>
    </location>
</feature>
<feature type="compositionally biased region" description="Low complexity" evidence="8">
    <location>
        <begin position="69"/>
        <end position="87"/>
    </location>
</feature>
<keyword evidence="7" id="KW-0862">Zinc</keyword>
<evidence type="ECO:0000313" key="11">
    <source>
        <dbReference type="RefSeq" id="XP_038985667.1"/>
    </source>
</evidence>